<dbReference type="SUPFAM" id="SSF51905">
    <property type="entry name" value="FAD/NAD(P)-binding domain"/>
    <property type="match status" value="1"/>
</dbReference>
<feature type="domain" description="FAD dependent oxidoreductase" evidence="1">
    <location>
        <begin position="16"/>
        <end position="382"/>
    </location>
</feature>
<dbReference type="GO" id="GO:0005770">
    <property type="term" value="C:late endosome"/>
    <property type="evidence" value="ECO:0007669"/>
    <property type="project" value="TreeGrafter"/>
</dbReference>
<proteinExistence type="predicted"/>
<gene>
    <name evidence="2" type="ORF">QBC37DRAFT_41637</name>
</gene>
<evidence type="ECO:0000313" key="3">
    <source>
        <dbReference type="Proteomes" id="UP001301769"/>
    </source>
</evidence>
<organism evidence="2 3">
    <name type="scientific">Rhypophila decipiens</name>
    <dbReference type="NCBI Taxonomy" id="261697"/>
    <lineage>
        <taxon>Eukaryota</taxon>
        <taxon>Fungi</taxon>
        <taxon>Dikarya</taxon>
        <taxon>Ascomycota</taxon>
        <taxon>Pezizomycotina</taxon>
        <taxon>Sordariomycetes</taxon>
        <taxon>Sordariomycetidae</taxon>
        <taxon>Sordariales</taxon>
        <taxon>Naviculisporaceae</taxon>
        <taxon>Rhypophila</taxon>
    </lineage>
</organism>
<dbReference type="InterPro" id="IPR006076">
    <property type="entry name" value="FAD-dep_OxRdtase"/>
</dbReference>
<dbReference type="EMBL" id="MU858185">
    <property type="protein sequence ID" value="KAK4210078.1"/>
    <property type="molecule type" value="Genomic_DNA"/>
</dbReference>
<dbReference type="GO" id="GO:0042147">
    <property type="term" value="P:retrograde transport, endosome to Golgi"/>
    <property type="evidence" value="ECO:0007669"/>
    <property type="project" value="TreeGrafter"/>
</dbReference>
<reference evidence="2" key="1">
    <citation type="journal article" date="2023" name="Mol. Phylogenet. Evol.">
        <title>Genome-scale phylogeny and comparative genomics of the fungal order Sordariales.</title>
        <authorList>
            <person name="Hensen N."/>
            <person name="Bonometti L."/>
            <person name="Westerberg I."/>
            <person name="Brannstrom I.O."/>
            <person name="Guillou S."/>
            <person name="Cros-Aarteil S."/>
            <person name="Calhoun S."/>
            <person name="Haridas S."/>
            <person name="Kuo A."/>
            <person name="Mondo S."/>
            <person name="Pangilinan J."/>
            <person name="Riley R."/>
            <person name="LaButti K."/>
            <person name="Andreopoulos B."/>
            <person name="Lipzen A."/>
            <person name="Chen C."/>
            <person name="Yan M."/>
            <person name="Daum C."/>
            <person name="Ng V."/>
            <person name="Clum A."/>
            <person name="Steindorff A."/>
            <person name="Ohm R.A."/>
            <person name="Martin F."/>
            <person name="Silar P."/>
            <person name="Natvig D.O."/>
            <person name="Lalanne C."/>
            <person name="Gautier V."/>
            <person name="Ament-Velasquez S.L."/>
            <person name="Kruys A."/>
            <person name="Hutchinson M.I."/>
            <person name="Powell A.J."/>
            <person name="Barry K."/>
            <person name="Miller A.N."/>
            <person name="Grigoriev I.V."/>
            <person name="Debuchy R."/>
            <person name="Gladieux P."/>
            <person name="Hiltunen Thoren M."/>
            <person name="Johannesson H."/>
        </authorList>
    </citation>
    <scope>NUCLEOTIDE SEQUENCE</scope>
    <source>
        <strain evidence="2">PSN293</strain>
    </source>
</reference>
<comment type="caution">
    <text evidence="2">The sequence shown here is derived from an EMBL/GenBank/DDBJ whole genome shotgun (WGS) entry which is preliminary data.</text>
</comment>
<protein>
    <submittedName>
        <fullName evidence="2">FAD dependent oxidoreductase</fullName>
    </submittedName>
</protein>
<dbReference type="PANTHER" id="PTHR13847:SF150">
    <property type="entry name" value="OXIDOREDUCTASE TDA3-RELATED"/>
    <property type="match status" value="1"/>
</dbReference>
<keyword evidence="3" id="KW-1185">Reference proteome</keyword>
<dbReference type="GO" id="GO:0005829">
    <property type="term" value="C:cytosol"/>
    <property type="evidence" value="ECO:0007669"/>
    <property type="project" value="GOC"/>
</dbReference>
<dbReference type="AlphaFoldDB" id="A0AAN6Y018"/>
<dbReference type="Proteomes" id="UP001301769">
    <property type="component" value="Unassembled WGS sequence"/>
</dbReference>
<dbReference type="PANTHER" id="PTHR13847">
    <property type="entry name" value="SARCOSINE DEHYDROGENASE-RELATED"/>
    <property type="match status" value="1"/>
</dbReference>
<dbReference type="Pfam" id="PF01266">
    <property type="entry name" value="DAO"/>
    <property type="match status" value="1"/>
</dbReference>
<dbReference type="InterPro" id="IPR036188">
    <property type="entry name" value="FAD/NAD-bd_sf"/>
</dbReference>
<name>A0AAN6Y018_9PEZI</name>
<accession>A0AAN6Y018</accession>
<evidence type="ECO:0000259" key="1">
    <source>
        <dbReference type="Pfam" id="PF01266"/>
    </source>
</evidence>
<dbReference type="Gene3D" id="3.50.50.60">
    <property type="entry name" value="FAD/NAD(P)-binding domain"/>
    <property type="match status" value="1"/>
</dbReference>
<evidence type="ECO:0000313" key="2">
    <source>
        <dbReference type="EMBL" id="KAK4210078.1"/>
    </source>
</evidence>
<sequence>MNLCAMDSSTQARNTVIIGGGIVGISTAYFLTRHARYDPAIHKITVLEASEIAAGSSGKGGGFLASWATPKCLAPLSYELHKRLANEHGGEKKWGHRTVHAAEVKLRGRDHTNEDADKDDIPADFDWLDPESIKSYHPVGTPADSAQVHPFLLTNALAELAEQSGVNIILGHAKGINYASSDSSGIRVGSVSYTPQSQAENEMPLPASDIVVAAGPWTSKLLPRVKLLSPKGHSMVIQPNTNRTISPHILFAEIQSPDVGTLTPDIYPRPRDSLHSFETIYTSAPDSYNDDLPSRAADTVIQKEEIDKLYKTVSSVSSVVRDGKVIATQACYKAQIRKHEEGEEVGPIVGPVPGIRGLWVATGLDEWGVQNGPGVGLLMSEMILDGEARSADVRALDPKHWI</sequence>
<dbReference type="Gene3D" id="3.30.9.10">
    <property type="entry name" value="D-Amino Acid Oxidase, subunit A, domain 2"/>
    <property type="match status" value="1"/>
</dbReference>
<reference evidence="2" key="2">
    <citation type="submission" date="2023-05" db="EMBL/GenBank/DDBJ databases">
        <authorList>
            <consortium name="Lawrence Berkeley National Laboratory"/>
            <person name="Steindorff A."/>
            <person name="Hensen N."/>
            <person name="Bonometti L."/>
            <person name="Westerberg I."/>
            <person name="Brannstrom I.O."/>
            <person name="Guillou S."/>
            <person name="Cros-Aarteil S."/>
            <person name="Calhoun S."/>
            <person name="Haridas S."/>
            <person name="Kuo A."/>
            <person name="Mondo S."/>
            <person name="Pangilinan J."/>
            <person name="Riley R."/>
            <person name="Labutti K."/>
            <person name="Andreopoulos B."/>
            <person name="Lipzen A."/>
            <person name="Chen C."/>
            <person name="Yanf M."/>
            <person name="Daum C."/>
            <person name="Ng V."/>
            <person name="Clum A."/>
            <person name="Ohm R."/>
            <person name="Martin F."/>
            <person name="Silar P."/>
            <person name="Natvig D."/>
            <person name="Lalanne C."/>
            <person name="Gautier V."/>
            <person name="Ament-Velasquez S.L."/>
            <person name="Kruys A."/>
            <person name="Hutchinson M.I."/>
            <person name="Powell A.J."/>
            <person name="Barry K."/>
            <person name="Miller A.N."/>
            <person name="Grigoriev I.V."/>
            <person name="Debuchy R."/>
            <person name="Gladieux P."/>
            <person name="Thoren M.H."/>
            <person name="Johannesson H."/>
        </authorList>
    </citation>
    <scope>NUCLEOTIDE SEQUENCE</scope>
    <source>
        <strain evidence="2">PSN293</strain>
    </source>
</reference>